<protein>
    <submittedName>
        <fullName evidence="6">LysR family transcriptional regulator</fullName>
    </submittedName>
</protein>
<comment type="similarity">
    <text evidence="1">Belongs to the LysR transcriptional regulatory family.</text>
</comment>
<dbReference type="GO" id="GO:0005829">
    <property type="term" value="C:cytosol"/>
    <property type="evidence" value="ECO:0007669"/>
    <property type="project" value="TreeGrafter"/>
</dbReference>
<evidence type="ECO:0000256" key="1">
    <source>
        <dbReference type="ARBA" id="ARBA00009437"/>
    </source>
</evidence>
<accession>A0A7L4YN62</accession>
<dbReference type="SUPFAM" id="SSF53850">
    <property type="entry name" value="Periplasmic binding protein-like II"/>
    <property type="match status" value="1"/>
</dbReference>
<dbReference type="OrthoDB" id="9789529at2"/>
<dbReference type="RefSeq" id="WP_159545198.1">
    <property type="nucleotide sequence ID" value="NZ_CP047156.1"/>
</dbReference>
<evidence type="ECO:0000313" key="6">
    <source>
        <dbReference type="EMBL" id="QHC00576.1"/>
    </source>
</evidence>
<dbReference type="InParanoid" id="A0A7L4YN62"/>
<dbReference type="InterPro" id="IPR050950">
    <property type="entry name" value="HTH-type_LysR_regulators"/>
</dbReference>
<dbReference type="InterPro" id="IPR036388">
    <property type="entry name" value="WH-like_DNA-bd_sf"/>
</dbReference>
<evidence type="ECO:0000256" key="4">
    <source>
        <dbReference type="ARBA" id="ARBA00023163"/>
    </source>
</evidence>
<dbReference type="AlphaFoldDB" id="A0A7L4YN62"/>
<dbReference type="CDD" id="cd05466">
    <property type="entry name" value="PBP2_LTTR_substrate"/>
    <property type="match status" value="1"/>
</dbReference>
<name>A0A7L4YN62_9ACTN</name>
<organism evidence="6 7">
    <name type="scientific">Epidermidibacterium keratini</name>
    <dbReference type="NCBI Taxonomy" id="1891644"/>
    <lineage>
        <taxon>Bacteria</taxon>
        <taxon>Bacillati</taxon>
        <taxon>Actinomycetota</taxon>
        <taxon>Actinomycetes</taxon>
        <taxon>Sporichthyales</taxon>
        <taxon>Sporichthyaceae</taxon>
        <taxon>Epidermidibacterium</taxon>
    </lineage>
</organism>
<evidence type="ECO:0000259" key="5">
    <source>
        <dbReference type="PROSITE" id="PS50931"/>
    </source>
</evidence>
<proteinExistence type="inferred from homology"/>
<dbReference type="SUPFAM" id="SSF46785">
    <property type="entry name" value="Winged helix' DNA-binding domain"/>
    <property type="match status" value="1"/>
</dbReference>
<keyword evidence="4" id="KW-0804">Transcription</keyword>
<dbReference type="PANTHER" id="PTHR30419">
    <property type="entry name" value="HTH-TYPE TRANSCRIPTIONAL REGULATOR YBHD"/>
    <property type="match status" value="1"/>
</dbReference>
<dbReference type="GO" id="GO:0003700">
    <property type="term" value="F:DNA-binding transcription factor activity"/>
    <property type="evidence" value="ECO:0007669"/>
    <property type="project" value="InterPro"/>
</dbReference>
<dbReference type="GO" id="GO:0003677">
    <property type="term" value="F:DNA binding"/>
    <property type="evidence" value="ECO:0007669"/>
    <property type="project" value="UniProtKB-KW"/>
</dbReference>
<dbReference type="InterPro" id="IPR036390">
    <property type="entry name" value="WH_DNA-bd_sf"/>
</dbReference>
<dbReference type="EMBL" id="CP047156">
    <property type="protein sequence ID" value="QHC00576.1"/>
    <property type="molecule type" value="Genomic_DNA"/>
</dbReference>
<dbReference type="Pfam" id="PF00126">
    <property type="entry name" value="HTH_1"/>
    <property type="match status" value="1"/>
</dbReference>
<sequence>MISTSEIEYVLALEAHRSFTSAAQALGISQPALTVAIGKLEKKLGFLLFRRTGSGVELTSAGEALLPDVRRARDAVRVVEYAAEQVADARLGALRIACRPTLAREPVARLVGGFFGEYGALELEIANIGWHSSAYRMLRAGLGDVAITTADDDLDGLEVESLGDLPLVAVVPPDAELGDEPSLEEVIELGLLSMSGYGVISRAVDVAIGSHRVAEATILQSDYQALLTELARQGRGVVFVPEATGLTYQRLGARVVVTARQPVVQVVAGHLAGHRPPAIERFLDHAHRHFAVPR</sequence>
<dbReference type="Gene3D" id="1.10.10.10">
    <property type="entry name" value="Winged helix-like DNA-binding domain superfamily/Winged helix DNA-binding domain"/>
    <property type="match status" value="1"/>
</dbReference>
<dbReference type="PROSITE" id="PS50931">
    <property type="entry name" value="HTH_LYSR"/>
    <property type="match status" value="1"/>
</dbReference>
<keyword evidence="2" id="KW-0805">Transcription regulation</keyword>
<keyword evidence="3" id="KW-0238">DNA-binding</keyword>
<dbReference type="InterPro" id="IPR000847">
    <property type="entry name" value="LysR_HTH_N"/>
</dbReference>
<evidence type="ECO:0000256" key="2">
    <source>
        <dbReference type="ARBA" id="ARBA00023015"/>
    </source>
</evidence>
<gene>
    <name evidence="6" type="ORF">EK0264_09945</name>
</gene>
<dbReference type="KEGG" id="eke:EK0264_09945"/>
<keyword evidence="7" id="KW-1185">Reference proteome</keyword>
<dbReference type="PANTHER" id="PTHR30419:SF30">
    <property type="entry name" value="LYSR FAMILY TRANSCRIPTIONAL REGULATOR"/>
    <property type="match status" value="1"/>
</dbReference>
<dbReference type="Pfam" id="PF03466">
    <property type="entry name" value="LysR_substrate"/>
    <property type="match status" value="1"/>
</dbReference>
<dbReference type="Gene3D" id="3.40.190.290">
    <property type="match status" value="1"/>
</dbReference>
<evidence type="ECO:0000313" key="7">
    <source>
        <dbReference type="Proteomes" id="UP000463857"/>
    </source>
</evidence>
<dbReference type="Proteomes" id="UP000463857">
    <property type="component" value="Chromosome"/>
</dbReference>
<feature type="domain" description="HTH lysR-type" evidence="5">
    <location>
        <begin position="2"/>
        <end position="59"/>
    </location>
</feature>
<dbReference type="InterPro" id="IPR005119">
    <property type="entry name" value="LysR_subst-bd"/>
</dbReference>
<dbReference type="PRINTS" id="PR00039">
    <property type="entry name" value="HTHLYSR"/>
</dbReference>
<reference evidence="6 7" key="1">
    <citation type="journal article" date="2018" name="Int. J. Syst. Evol. Microbiol.">
        <title>Epidermidibacterium keratini gen. nov., sp. nov., a member of the family Sporichthyaceae, isolated from keratin epidermis.</title>
        <authorList>
            <person name="Lee D.G."/>
            <person name="Trujillo M.E."/>
            <person name="Kang S."/>
            <person name="Nam J.J."/>
            <person name="Kim Y.J."/>
        </authorList>
    </citation>
    <scope>NUCLEOTIDE SEQUENCE [LARGE SCALE GENOMIC DNA]</scope>
    <source>
        <strain evidence="6 7">EPI-7</strain>
    </source>
</reference>
<evidence type="ECO:0000256" key="3">
    <source>
        <dbReference type="ARBA" id="ARBA00023125"/>
    </source>
</evidence>